<dbReference type="Pfam" id="PF06776">
    <property type="entry name" value="IalB"/>
    <property type="match status" value="1"/>
</dbReference>
<name>A0A840C6V9_9HYPH</name>
<organism evidence="2 3">
    <name type="scientific">Chelatococcus caeni</name>
    <dbReference type="NCBI Taxonomy" id="1348468"/>
    <lineage>
        <taxon>Bacteria</taxon>
        <taxon>Pseudomonadati</taxon>
        <taxon>Pseudomonadota</taxon>
        <taxon>Alphaproteobacteria</taxon>
        <taxon>Hyphomicrobiales</taxon>
        <taxon>Chelatococcaceae</taxon>
        <taxon>Chelatococcus</taxon>
    </lineage>
</organism>
<comment type="caution">
    <text evidence="2">The sequence shown here is derived from an EMBL/GenBank/DDBJ whole genome shotgun (WGS) entry which is preliminary data.</text>
</comment>
<reference evidence="2 3" key="1">
    <citation type="submission" date="2020-08" db="EMBL/GenBank/DDBJ databases">
        <title>Genomic Encyclopedia of Type Strains, Phase IV (KMG-IV): sequencing the most valuable type-strain genomes for metagenomic binning, comparative biology and taxonomic classification.</title>
        <authorList>
            <person name="Goeker M."/>
        </authorList>
    </citation>
    <scope>NUCLEOTIDE SEQUENCE [LARGE SCALE GENOMIC DNA]</scope>
    <source>
        <strain evidence="2 3">DSM 103737</strain>
    </source>
</reference>
<keyword evidence="3" id="KW-1185">Reference proteome</keyword>
<keyword evidence="1" id="KW-0732">Signal</keyword>
<dbReference type="Proteomes" id="UP000577362">
    <property type="component" value="Unassembled WGS sequence"/>
</dbReference>
<dbReference type="InterPro" id="IPR038696">
    <property type="entry name" value="IalB_sf"/>
</dbReference>
<dbReference type="EMBL" id="JACIEN010000006">
    <property type="protein sequence ID" value="MBB4019159.1"/>
    <property type="molecule type" value="Genomic_DNA"/>
</dbReference>
<evidence type="ECO:0008006" key="4">
    <source>
        <dbReference type="Google" id="ProtNLM"/>
    </source>
</evidence>
<dbReference type="Gene3D" id="2.60.40.1880">
    <property type="entry name" value="Invasion associated locus B (IalB) protein"/>
    <property type="match status" value="1"/>
</dbReference>
<feature type="signal peptide" evidence="1">
    <location>
        <begin position="1"/>
        <end position="32"/>
    </location>
</feature>
<dbReference type="InterPro" id="IPR010642">
    <property type="entry name" value="Invasion_prot_B"/>
</dbReference>
<evidence type="ECO:0000313" key="2">
    <source>
        <dbReference type="EMBL" id="MBB4019159.1"/>
    </source>
</evidence>
<feature type="chain" id="PRO_5032835168" description="Invasion associated locus B family protein" evidence="1">
    <location>
        <begin position="33"/>
        <end position="183"/>
    </location>
</feature>
<evidence type="ECO:0000256" key="1">
    <source>
        <dbReference type="SAM" id="SignalP"/>
    </source>
</evidence>
<protein>
    <recommendedName>
        <fullName evidence="4">Invasion associated locus B family protein</fullName>
    </recommendedName>
</protein>
<accession>A0A840C6V9</accession>
<dbReference type="RefSeq" id="WP_156332723.1">
    <property type="nucleotide sequence ID" value="NZ_JACIEN010000006.1"/>
</dbReference>
<sequence>MIRGFSARPGAGLFMIGAAVAAALVASQPAAAQGAAGGQATLLATYGDWGAYASGQGNARVCYAMTQPKQRLPAGLNRDPAYLFVSKRPAENVRNEVSFVMGFPTRENVDARATVGDAAFALVTKGENAWVKDPAQEGQVITSLQRGAKLVINVESRRGNKLTDEYSLQGFTQALKRVNDECK</sequence>
<dbReference type="AlphaFoldDB" id="A0A840C6V9"/>
<evidence type="ECO:0000313" key="3">
    <source>
        <dbReference type="Proteomes" id="UP000577362"/>
    </source>
</evidence>
<gene>
    <name evidence="2" type="ORF">GGR16_004206</name>
</gene>
<proteinExistence type="predicted"/>